<reference evidence="4 5" key="1">
    <citation type="journal article" date="2013" name="Genome Announc.">
        <title>Draft Genome Sequence of Sphingobium lactosutens Strain DS20T, Isolated from a Hexachlorocyclohexane Dumpsite.</title>
        <authorList>
            <person name="Kumar R."/>
            <person name="Dwivedi V."/>
            <person name="Negi V."/>
            <person name="Khurana J.P."/>
            <person name="Lal R."/>
        </authorList>
    </citation>
    <scope>NUCLEOTIDE SEQUENCE [LARGE SCALE GENOMIC DNA]</scope>
    <source>
        <strain evidence="4 5">DS20</strain>
    </source>
</reference>
<name>T0HE41_9SPHN</name>
<dbReference type="PROSITE" id="PS00018">
    <property type="entry name" value="EF_HAND_1"/>
    <property type="match status" value="1"/>
</dbReference>
<comment type="caution">
    <text evidence="4">The sequence shown here is derived from an EMBL/GenBank/DDBJ whole genome shotgun (WGS) entry which is preliminary data.</text>
</comment>
<dbReference type="GO" id="GO:0005509">
    <property type="term" value="F:calcium ion binding"/>
    <property type="evidence" value="ECO:0007669"/>
    <property type="project" value="InterPro"/>
</dbReference>
<organism evidence="4 5">
    <name type="scientific">Sphingobium lactosutens DS20</name>
    <dbReference type="NCBI Taxonomy" id="1331060"/>
    <lineage>
        <taxon>Bacteria</taxon>
        <taxon>Pseudomonadati</taxon>
        <taxon>Pseudomonadota</taxon>
        <taxon>Alphaproteobacteria</taxon>
        <taxon>Sphingomonadales</taxon>
        <taxon>Sphingomonadaceae</taxon>
        <taxon>Sphingobium</taxon>
    </lineage>
</organism>
<gene>
    <name evidence="4" type="ORF">RLDS_12935</name>
</gene>
<dbReference type="PATRIC" id="fig|1331060.3.peg.2457"/>
<feature type="region of interest" description="Disordered" evidence="1">
    <location>
        <begin position="56"/>
        <end position="200"/>
    </location>
</feature>
<dbReference type="Pfam" id="PF13202">
    <property type="entry name" value="EF-hand_5"/>
    <property type="match status" value="3"/>
</dbReference>
<dbReference type="PROSITE" id="PS50222">
    <property type="entry name" value="EF_HAND_2"/>
    <property type="match status" value="1"/>
</dbReference>
<dbReference type="Proteomes" id="UP000015531">
    <property type="component" value="Unassembled WGS sequence"/>
</dbReference>
<sequence length="200" mass="20358">MRLPVILLATGLIAPSVAIAQPPGDAGGPWAADSDQDGQITREEMRAYMERRFSLMDPDGDGLVPAQAMQKMLGHERQARPAAKPGPGAARGARGPGGGPDGDGGRGGPGGAGGPPPGGEPPRGNRVDAGPPPPPPGRAMPWPEDSNDDGQISRDEFLAPALALFSDEDQNGDGVLSAEELPPPPLQGEAPDQRAAPPTD</sequence>
<dbReference type="InterPro" id="IPR011992">
    <property type="entry name" value="EF-hand-dom_pair"/>
</dbReference>
<dbReference type="EMBL" id="ATDP01000090">
    <property type="protein sequence ID" value="EQB14636.1"/>
    <property type="molecule type" value="Genomic_DNA"/>
</dbReference>
<accession>T0HE41</accession>
<evidence type="ECO:0000313" key="4">
    <source>
        <dbReference type="EMBL" id="EQB14636.1"/>
    </source>
</evidence>
<evidence type="ECO:0000256" key="1">
    <source>
        <dbReference type="SAM" id="MobiDB-lite"/>
    </source>
</evidence>
<feature type="compositionally biased region" description="Low complexity" evidence="1">
    <location>
        <begin position="80"/>
        <end position="93"/>
    </location>
</feature>
<feature type="chain" id="PRO_5004563582" description="EF-hand domain-containing protein" evidence="2">
    <location>
        <begin position="21"/>
        <end position="200"/>
    </location>
</feature>
<dbReference type="RefSeq" id="WP_021226255.1">
    <property type="nucleotide sequence ID" value="NZ_ATDP01000090.1"/>
</dbReference>
<keyword evidence="2" id="KW-0732">Signal</keyword>
<protein>
    <recommendedName>
        <fullName evidence="3">EF-hand domain-containing protein</fullName>
    </recommendedName>
</protein>
<dbReference type="InterPro" id="IPR002048">
    <property type="entry name" value="EF_hand_dom"/>
</dbReference>
<feature type="domain" description="EF-hand" evidence="3">
    <location>
        <begin position="44"/>
        <end position="79"/>
    </location>
</feature>
<keyword evidence="5" id="KW-1185">Reference proteome</keyword>
<dbReference type="InterPro" id="IPR018247">
    <property type="entry name" value="EF_Hand_1_Ca_BS"/>
</dbReference>
<evidence type="ECO:0000259" key="3">
    <source>
        <dbReference type="PROSITE" id="PS50222"/>
    </source>
</evidence>
<feature type="compositionally biased region" description="Gly residues" evidence="1">
    <location>
        <begin position="94"/>
        <end position="113"/>
    </location>
</feature>
<proteinExistence type="predicted"/>
<dbReference type="SUPFAM" id="SSF47473">
    <property type="entry name" value="EF-hand"/>
    <property type="match status" value="1"/>
</dbReference>
<dbReference type="Gene3D" id="1.10.238.10">
    <property type="entry name" value="EF-hand"/>
    <property type="match status" value="2"/>
</dbReference>
<dbReference type="OrthoDB" id="7474785at2"/>
<dbReference type="AlphaFoldDB" id="T0HE41"/>
<feature type="signal peptide" evidence="2">
    <location>
        <begin position="1"/>
        <end position="20"/>
    </location>
</feature>
<evidence type="ECO:0000313" key="5">
    <source>
        <dbReference type="Proteomes" id="UP000015531"/>
    </source>
</evidence>
<evidence type="ECO:0000256" key="2">
    <source>
        <dbReference type="SAM" id="SignalP"/>
    </source>
</evidence>
<feature type="region of interest" description="Disordered" evidence="1">
    <location>
        <begin position="20"/>
        <end position="42"/>
    </location>
</feature>